<comment type="caution">
    <text evidence="2">The sequence shown here is derived from an EMBL/GenBank/DDBJ whole genome shotgun (WGS) entry which is preliminary data.</text>
</comment>
<name>A0A9Q3P9M7_9BASI</name>
<accession>A0A9Q3P9M7</accession>
<reference evidence="2" key="1">
    <citation type="submission" date="2021-03" db="EMBL/GenBank/DDBJ databases">
        <title>Draft genome sequence of rust myrtle Austropuccinia psidii MF-1, a brazilian biotype.</title>
        <authorList>
            <person name="Quecine M.C."/>
            <person name="Pachon D.M.R."/>
            <person name="Bonatelli M.L."/>
            <person name="Correr F.H."/>
            <person name="Franceschini L.M."/>
            <person name="Leite T.F."/>
            <person name="Margarido G.R.A."/>
            <person name="Almeida C.A."/>
            <person name="Ferrarezi J.A."/>
            <person name="Labate C.A."/>
        </authorList>
    </citation>
    <scope>NUCLEOTIDE SEQUENCE</scope>
    <source>
        <strain evidence="2">MF-1</strain>
    </source>
</reference>
<protein>
    <submittedName>
        <fullName evidence="2">Uncharacterized protein</fullName>
    </submittedName>
</protein>
<evidence type="ECO:0000313" key="2">
    <source>
        <dbReference type="EMBL" id="MBW0551691.1"/>
    </source>
</evidence>
<evidence type="ECO:0000313" key="3">
    <source>
        <dbReference type="Proteomes" id="UP000765509"/>
    </source>
</evidence>
<dbReference type="OrthoDB" id="3243429at2759"/>
<feature type="region of interest" description="Disordered" evidence="1">
    <location>
        <begin position="79"/>
        <end position="139"/>
    </location>
</feature>
<gene>
    <name evidence="2" type="ORF">O181_091406</name>
</gene>
<evidence type="ECO:0000256" key="1">
    <source>
        <dbReference type="SAM" id="MobiDB-lite"/>
    </source>
</evidence>
<sequence length="139" mass="14905">MIQDNSVPSEWWGEASAMASIVPNRTPVSTLHFVAPLNPLLLPSIPPFYFSSQNHQNLAKKPKNILSVPGEVYSGNISENPKVTPIHDATSPSHDFKPSIPLGGDCGTPLPEKPGSDSPVTSTLAKDNNHLQNGESMIL</sequence>
<dbReference type="AlphaFoldDB" id="A0A9Q3P9M7"/>
<dbReference type="EMBL" id="AVOT02057622">
    <property type="protein sequence ID" value="MBW0551691.1"/>
    <property type="molecule type" value="Genomic_DNA"/>
</dbReference>
<organism evidence="2 3">
    <name type="scientific">Austropuccinia psidii MF-1</name>
    <dbReference type="NCBI Taxonomy" id="1389203"/>
    <lineage>
        <taxon>Eukaryota</taxon>
        <taxon>Fungi</taxon>
        <taxon>Dikarya</taxon>
        <taxon>Basidiomycota</taxon>
        <taxon>Pucciniomycotina</taxon>
        <taxon>Pucciniomycetes</taxon>
        <taxon>Pucciniales</taxon>
        <taxon>Sphaerophragmiaceae</taxon>
        <taxon>Austropuccinia</taxon>
    </lineage>
</organism>
<keyword evidence="3" id="KW-1185">Reference proteome</keyword>
<dbReference type="Proteomes" id="UP000765509">
    <property type="component" value="Unassembled WGS sequence"/>
</dbReference>
<feature type="compositionally biased region" description="Polar residues" evidence="1">
    <location>
        <begin position="118"/>
        <end position="139"/>
    </location>
</feature>
<proteinExistence type="predicted"/>